<feature type="transmembrane region" description="Helical" evidence="1">
    <location>
        <begin position="377"/>
        <end position="397"/>
    </location>
</feature>
<dbReference type="Proteomes" id="UP000267438">
    <property type="component" value="Unassembled WGS sequence"/>
</dbReference>
<keyword evidence="1" id="KW-0812">Transmembrane</keyword>
<evidence type="ECO:0000256" key="1">
    <source>
        <dbReference type="SAM" id="Phobius"/>
    </source>
</evidence>
<evidence type="ECO:0000313" key="2">
    <source>
        <dbReference type="EMBL" id="RSJ15044.1"/>
    </source>
</evidence>
<gene>
    <name evidence="2" type="ORF">D8836_00005</name>
</gene>
<dbReference type="PANTHER" id="PTHR38454:SF1">
    <property type="entry name" value="INTEGRAL MEMBRANE PROTEIN"/>
    <property type="match status" value="1"/>
</dbReference>
<feature type="transmembrane region" description="Helical" evidence="1">
    <location>
        <begin position="224"/>
        <end position="248"/>
    </location>
</feature>
<sequence>MKLFFKTYWIYFVSFIIPIIIMIGVYLSQGIYWNSDNSPLLGDGFHQYVIFDIALRNILHGNGSLFYTFTSGLGLNFYALSSYYLGSFLSPLVYFFDLTNMPDYVYLTTLLKFGLIGLSTYFSLNKLFQSIPKPLKLALSTSYALMSFTVSQLEIKTWLDVFILIPLIITGLHLLITEKKFLLYFTSLSILFIQNYYFGYMTALFLIFWYLCQISWDFKTRKSSFLDFIITSVLAGMASLILTLPTLFDLQTHGEKLTEITKFQTESSWYLDLFAKQFIGSFDTTKYGAIPMIFVGLLPFILTILFFTLKSIKFHVKLIYAIFFAFLIASFYIEALDLFWQGMHTPNMFLHRYAWIFSTLLIYTAAEVLNRLKEIKIWNFLVSLFLIVTGFLATIYLKSHYSFLTDLNILLTLEFLVVYSLLLLAVLKKFISINLLAILISLFIMVEMSLNASSQMDGIAKEWGFASRSAYNRDIPAMESFSTYIGNKFTRTEKLQTQTGNDSMKFNYNGISQFSSVRNRSASSTLDKLGFKSSGTNLNLRYANNSILADSLFGIQYNISENPIDKYGFQVVYQKDNLTLYENQFSLPIAFASQSVYNDVKFNEHTLDNQASFLNQLANVDFDYFSPIPYDKTENTNDLISVTSSSNEDAAIQYQIEVPENSQVYLSFTNLHFSNDKQKKVDILVNGKKKTFTTDNAFSFFNLDYTKEKKTFNINVSFPGNSQVSFESPTFYRLDTKTFTEAIQKIKEQPVTVSTSKNKVFATYDVKQDTSIFFTIPYDKGWSAYQDGKKIEIKQAQTGFMKVDIPKGKGTITLSFIPNGFITGAICSFTSLLLFGIYNHRRKSSNHDHPSNGWFVPGL</sequence>
<evidence type="ECO:0000313" key="3">
    <source>
        <dbReference type="Proteomes" id="UP000267438"/>
    </source>
</evidence>
<feature type="transmembrane region" description="Helical" evidence="1">
    <location>
        <begin position="816"/>
        <end position="838"/>
    </location>
</feature>
<feature type="transmembrane region" description="Helical" evidence="1">
    <location>
        <begin position="157"/>
        <end position="176"/>
    </location>
</feature>
<keyword evidence="1" id="KW-1133">Transmembrane helix</keyword>
<dbReference type="EMBL" id="RJOH01000001">
    <property type="protein sequence ID" value="RSJ15044.1"/>
    <property type="molecule type" value="Genomic_DNA"/>
</dbReference>
<name>A0A428EM53_STRMT</name>
<feature type="transmembrane region" description="Helical" evidence="1">
    <location>
        <begin position="353"/>
        <end position="370"/>
    </location>
</feature>
<feature type="transmembrane region" description="Helical" evidence="1">
    <location>
        <begin position="182"/>
        <end position="212"/>
    </location>
</feature>
<accession>A0A428EM53</accession>
<feature type="transmembrane region" description="Helical" evidence="1">
    <location>
        <begin position="409"/>
        <end position="427"/>
    </location>
</feature>
<feature type="transmembrane region" description="Helical" evidence="1">
    <location>
        <begin position="287"/>
        <end position="307"/>
    </location>
</feature>
<keyword evidence="1" id="KW-0472">Membrane</keyword>
<dbReference type="AlphaFoldDB" id="A0A428EM53"/>
<proteinExistence type="predicted"/>
<dbReference type="PANTHER" id="PTHR38454">
    <property type="entry name" value="INTEGRAL MEMBRANE PROTEIN-RELATED"/>
    <property type="match status" value="1"/>
</dbReference>
<protein>
    <submittedName>
        <fullName evidence="2">Bacterial membrane protein YfhO</fullName>
    </submittedName>
</protein>
<comment type="caution">
    <text evidence="2">The sequence shown here is derived from an EMBL/GenBank/DDBJ whole genome shotgun (WGS) entry which is preliminary data.</text>
</comment>
<feature type="transmembrane region" description="Helical" evidence="1">
    <location>
        <begin position="104"/>
        <end position="124"/>
    </location>
</feature>
<dbReference type="RefSeq" id="WP_125392798.1">
    <property type="nucleotide sequence ID" value="NZ_RJOH01000001.1"/>
</dbReference>
<dbReference type="Pfam" id="PF09586">
    <property type="entry name" value="YfhO"/>
    <property type="match status" value="1"/>
</dbReference>
<feature type="transmembrane region" description="Helical" evidence="1">
    <location>
        <begin position="434"/>
        <end position="452"/>
    </location>
</feature>
<reference evidence="2 3" key="1">
    <citation type="submission" date="2018-11" db="EMBL/GenBank/DDBJ databases">
        <title>Species Designations Belie Phenotypic and Genotypic Heterogeneity in Oral Streptococci.</title>
        <authorList>
            <person name="Velsko I."/>
        </authorList>
    </citation>
    <scope>NUCLEOTIDE SEQUENCE [LARGE SCALE GENOMIC DNA]</scope>
    <source>
        <strain evidence="2 3">BCC06</strain>
    </source>
</reference>
<feature type="transmembrane region" description="Helical" evidence="1">
    <location>
        <begin position="65"/>
        <end position="84"/>
    </location>
</feature>
<organism evidence="2 3">
    <name type="scientific">Streptococcus mitis</name>
    <dbReference type="NCBI Taxonomy" id="28037"/>
    <lineage>
        <taxon>Bacteria</taxon>
        <taxon>Bacillati</taxon>
        <taxon>Bacillota</taxon>
        <taxon>Bacilli</taxon>
        <taxon>Lactobacillales</taxon>
        <taxon>Streptococcaceae</taxon>
        <taxon>Streptococcus</taxon>
        <taxon>Streptococcus mitis group</taxon>
    </lineage>
</organism>
<feature type="transmembrane region" description="Helical" evidence="1">
    <location>
        <begin position="6"/>
        <end position="27"/>
    </location>
</feature>
<feature type="transmembrane region" description="Helical" evidence="1">
    <location>
        <begin position="314"/>
        <end position="333"/>
    </location>
</feature>
<dbReference type="InterPro" id="IPR018580">
    <property type="entry name" value="Uncharacterised_YfhO"/>
</dbReference>